<dbReference type="PIRSF" id="PIRSF039093">
    <property type="entry name" value="HslV"/>
    <property type="match status" value="1"/>
</dbReference>
<dbReference type="EC" id="3.4.25.2" evidence="10"/>
<evidence type="ECO:0000256" key="1">
    <source>
        <dbReference type="ARBA" id="ARBA00004496"/>
    </source>
</evidence>
<keyword evidence="7" id="KW-0479">Metal-binding</keyword>
<gene>
    <name evidence="10" type="primary">hslV</name>
    <name evidence="10" type="ORF">ENSA5_60730</name>
</gene>
<evidence type="ECO:0000256" key="5">
    <source>
        <dbReference type="ARBA" id="ARBA00022670"/>
    </source>
</evidence>
<dbReference type="PANTHER" id="PTHR32194:SF0">
    <property type="entry name" value="ATP-DEPENDENT PROTEASE SUBUNIT HSLV"/>
    <property type="match status" value="1"/>
</dbReference>
<dbReference type="GO" id="GO:0005839">
    <property type="term" value="C:proteasome core complex"/>
    <property type="evidence" value="ECO:0007669"/>
    <property type="project" value="InterPro"/>
</dbReference>
<keyword evidence="5 10" id="KW-0645">Protease</keyword>
<dbReference type="PROSITE" id="PS51476">
    <property type="entry name" value="PROTEASOME_BETA_2"/>
    <property type="match status" value="1"/>
</dbReference>
<evidence type="ECO:0000256" key="4">
    <source>
        <dbReference type="ARBA" id="ARBA00022533"/>
    </source>
</evidence>
<sequence length="190" mass="20079">MSEEPQLEPGVPIRSTTVLCVRRDGKVALGADGQVSMGNTIVKGSASKVRTLAKGQILAGFAGSAADGLTLCDLLEAKLDSVGGNFTRACVELAKDWRLERRYRRLEALMIVADKERSLLLSGTGDVIEAEDGILAIGSGGNYALSAARALLRHSELDARGLVEAALAIAGEICVFTNDKTKILELEAPR</sequence>
<evidence type="ECO:0000313" key="11">
    <source>
        <dbReference type="Proteomes" id="UP000237968"/>
    </source>
</evidence>
<name>A0A2S9XDE2_9BACT</name>
<keyword evidence="3" id="KW-0963">Cytoplasm</keyword>
<dbReference type="InterPro" id="IPR023333">
    <property type="entry name" value="Proteasome_suB-type"/>
</dbReference>
<dbReference type="InterPro" id="IPR029055">
    <property type="entry name" value="Ntn_hydrolases_N"/>
</dbReference>
<dbReference type="InterPro" id="IPR022281">
    <property type="entry name" value="ATP-dep_Prtase_HsIV_su"/>
</dbReference>
<dbReference type="RefSeq" id="WP_106395260.1">
    <property type="nucleotide sequence ID" value="NZ_PVNK01000264.1"/>
</dbReference>
<dbReference type="NCBIfam" id="NF003964">
    <property type="entry name" value="PRK05456.1"/>
    <property type="match status" value="1"/>
</dbReference>
<evidence type="ECO:0000256" key="2">
    <source>
        <dbReference type="ARBA" id="ARBA00006053"/>
    </source>
</evidence>
<keyword evidence="6" id="KW-0888">Threonine protease</keyword>
<dbReference type="GO" id="GO:0009376">
    <property type="term" value="C:HslUV protease complex"/>
    <property type="evidence" value="ECO:0007669"/>
    <property type="project" value="InterPro"/>
</dbReference>
<dbReference type="AlphaFoldDB" id="A0A2S9XDE2"/>
<dbReference type="Gene3D" id="3.60.20.10">
    <property type="entry name" value="Glutamine Phosphoribosylpyrophosphate, subunit 1, domain 1"/>
    <property type="match status" value="1"/>
</dbReference>
<dbReference type="InterPro" id="IPR001353">
    <property type="entry name" value="Proteasome_sua/b"/>
</dbReference>
<keyword evidence="4" id="KW-0021">Allosteric enzyme</keyword>
<dbReference type="PANTHER" id="PTHR32194">
    <property type="entry name" value="METALLOPROTEASE TLDD"/>
    <property type="match status" value="1"/>
</dbReference>
<dbReference type="OrthoDB" id="9804884at2"/>
<dbReference type="GO" id="GO:0004298">
    <property type="term" value="F:threonine-type endopeptidase activity"/>
    <property type="evidence" value="ECO:0007669"/>
    <property type="project" value="UniProtKB-KW"/>
</dbReference>
<keyword evidence="9" id="KW-0915">Sodium</keyword>
<dbReference type="Proteomes" id="UP000237968">
    <property type="component" value="Unassembled WGS sequence"/>
</dbReference>
<comment type="caution">
    <text evidence="10">The sequence shown here is derived from an EMBL/GenBank/DDBJ whole genome shotgun (WGS) entry which is preliminary data.</text>
</comment>
<dbReference type="SUPFAM" id="SSF56235">
    <property type="entry name" value="N-terminal nucleophile aminohydrolases (Ntn hydrolases)"/>
    <property type="match status" value="1"/>
</dbReference>
<dbReference type="EMBL" id="PVNK01000264">
    <property type="protein sequence ID" value="PRP90873.1"/>
    <property type="molecule type" value="Genomic_DNA"/>
</dbReference>
<dbReference type="GO" id="GO:0046872">
    <property type="term" value="F:metal ion binding"/>
    <property type="evidence" value="ECO:0007669"/>
    <property type="project" value="UniProtKB-KW"/>
</dbReference>
<comment type="similarity">
    <text evidence="2">Belongs to the peptidase T1B family. HslV subfamily.</text>
</comment>
<comment type="subcellular location">
    <subcellularLocation>
        <location evidence="1">Cytoplasm</location>
    </subcellularLocation>
</comment>
<evidence type="ECO:0000256" key="6">
    <source>
        <dbReference type="ARBA" id="ARBA00022698"/>
    </source>
</evidence>
<organism evidence="10 11">
    <name type="scientific">Enhygromyxa salina</name>
    <dbReference type="NCBI Taxonomy" id="215803"/>
    <lineage>
        <taxon>Bacteria</taxon>
        <taxon>Pseudomonadati</taxon>
        <taxon>Myxococcota</taxon>
        <taxon>Polyangia</taxon>
        <taxon>Nannocystales</taxon>
        <taxon>Nannocystaceae</taxon>
        <taxon>Enhygromyxa</taxon>
    </lineage>
</organism>
<proteinExistence type="inferred from homology"/>
<dbReference type="GO" id="GO:0051603">
    <property type="term" value="P:proteolysis involved in protein catabolic process"/>
    <property type="evidence" value="ECO:0007669"/>
    <property type="project" value="InterPro"/>
</dbReference>
<evidence type="ECO:0000256" key="3">
    <source>
        <dbReference type="ARBA" id="ARBA00022490"/>
    </source>
</evidence>
<evidence type="ECO:0000256" key="9">
    <source>
        <dbReference type="ARBA" id="ARBA00023053"/>
    </source>
</evidence>
<keyword evidence="8 10" id="KW-0378">Hydrolase</keyword>
<evidence type="ECO:0000313" key="10">
    <source>
        <dbReference type="EMBL" id="PRP90873.1"/>
    </source>
</evidence>
<protein>
    <submittedName>
        <fullName evidence="10">ATP-dependent protease subunit HslV</fullName>
        <ecNumber evidence="10">3.4.25.2</ecNumber>
    </submittedName>
</protein>
<accession>A0A2S9XDE2</accession>
<evidence type="ECO:0000256" key="7">
    <source>
        <dbReference type="ARBA" id="ARBA00022723"/>
    </source>
</evidence>
<reference evidence="10 11" key="1">
    <citation type="submission" date="2018-03" db="EMBL/GenBank/DDBJ databases">
        <title>Draft Genome Sequences of the Obligatory Marine Myxobacteria Enhygromyxa salina SWB005.</title>
        <authorList>
            <person name="Poehlein A."/>
            <person name="Moghaddam J.A."/>
            <person name="Harms H."/>
            <person name="Alanjari M."/>
            <person name="Koenig G.M."/>
            <person name="Daniel R."/>
            <person name="Schaeberle T.F."/>
        </authorList>
    </citation>
    <scope>NUCLEOTIDE SEQUENCE [LARGE SCALE GENOMIC DNA]</scope>
    <source>
        <strain evidence="10 11">SWB005</strain>
    </source>
</reference>
<evidence type="ECO:0000256" key="8">
    <source>
        <dbReference type="ARBA" id="ARBA00022801"/>
    </source>
</evidence>
<dbReference type="Pfam" id="PF00227">
    <property type="entry name" value="Proteasome"/>
    <property type="match status" value="1"/>
</dbReference>
<keyword evidence="11" id="KW-1185">Reference proteome</keyword>
<dbReference type="NCBIfam" id="TIGR03692">
    <property type="entry name" value="ATP_dep_HslV"/>
    <property type="match status" value="1"/>
</dbReference>